<feature type="compositionally biased region" description="Polar residues" evidence="1">
    <location>
        <begin position="802"/>
        <end position="813"/>
    </location>
</feature>
<dbReference type="RefSeq" id="XP_022497749.1">
    <property type="nucleotide sequence ID" value="XM_022646224.1"/>
</dbReference>
<accession>A0A178CSK6</accession>
<feature type="compositionally biased region" description="Polar residues" evidence="1">
    <location>
        <begin position="776"/>
        <end position="788"/>
    </location>
</feature>
<feature type="region of interest" description="Disordered" evidence="1">
    <location>
        <begin position="489"/>
        <end position="515"/>
    </location>
</feature>
<keyword evidence="3" id="KW-1185">Reference proteome</keyword>
<feature type="compositionally biased region" description="Polar residues" evidence="1">
    <location>
        <begin position="494"/>
        <end position="514"/>
    </location>
</feature>
<evidence type="ECO:0000313" key="2">
    <source>
        <dbReference type="EMBL" id="OAL32173.1"/>
    </source>
</evidence>
<dbReference type="AlphaFoldDB" id="A0A178CSK6"/>
<dbReference type="OrthoDB" id="4151988at2759"/>
<evidence type="ECO:0000256" key="1">
    <source>
        <dbReference type="SAM" id="MobiDB-lite"/>
    </source>
</evidence>
<gene>
    <name evidence="2" type="ORF">AYO20_07941</name>
</gene>
<feature type="region of interest" description="Disordered" evidence="1">
    <location>
        <begin position="802"/>
        <end position="889"/>
    </location>
</feature>
<name>A0A178CSK6_9EURO</name>
<evidence type="ECO:0000313" key="3">
    <source>
        <dbReference type="Proteomes" id="UP000185904"/>
    </source>
</evidence>
<sequence length="889" mass="96072">MQLRRTVTVPTRFEDEVHNSSPNRNGTKPAYPTLLKAQIVPFNPNNPPAAFPSLPLTSASTPAARNSNGPEEMVNIPDTLHSLRLEGLRINLAGSGSVEEDDPPAQCQTVEPITVQQDTEITEGPIVDDPIGAEVPTTSSNVCGLLNRPKLMSADTLQTNCVVAWDHLPVSLQSHIYKALSGSYPSKLVPILLGLTEHEAFQIEKAVSMRVLHPATVAEIWDYCSKASAEGSAPFQPPSVIDADVFDEYVSYMVFASNYELAFESEVRLAREFLSSRGIATEVLGTWMPDPSDVPFDGLFRHVPGTTGRPSLLINHLAIDSGYSSLSEADQTLNSKSSDRHSQPKHDLIKKRTAGKRSTKPTTPTSLVYSIKHRPTFEPPSTNFKSNLVVKITPHPRAVVDKVGGLQISSGDPFFDAGDFNEKRTGVPHAGLQSTKATSPHSTLETSQKPQIETRDEDPMVVDNPHDRSVSEGTLAAFLSKANERVRNLEGDDASQQPASQLSEERTQIGNAPNPQRLVLRIQNKDGLAKILRTKPRHADWGQQALLANSGNTTALSLKRAANPSEGSSLFSPSHSIDVSGFSTAPVVENVERSLHCGMFDITLFRPENRLPVKLQSRPGPSALVAPEGTKRKPSQSDIRPDTSKVQRLLTVLASATPSKAISLECNGDDTKAKDGTSSVESATAVTGTLEGTAPLEILESRSPVSPSWSPISENEDLQDFQARLRGRPMNRMRGEVPDLSDGLSSHPDLALTLSSTCAAKLAALAESDRHLRSSGAGSYLSSEEIQDTTPNIVDDVVNQNASGTDQHKQLTSGDVEMDQGNKASLSSTTSEQTSRTTRSGGTVQRRTANQKKRGGQRGPRGPYRKTRERLAKLAEEGNVKNSGNVKTT</sequence>
<feature type="region of interest" description="Disordered" evidence="1">
    <location>
        <begin position="330"/>
        <end position="366"/>
    </location>
</feature>
<feature type="compositionally biased region" description="Basic residues" evidence="1">
    <location>
        <begin position="348"/>
        <end position="359"/>
    </location>
</feature>
<organism evidence="2 3">
    <name type="scientific">Fonsecaea nubica</name>
    <dbReference type="NCBI Taxonomy" id="856822"/>
    <lineage>
        <taxon>Eukaryota</taxon>
        <taxon>Fungi</taxon>
        <taxon>Dikarya</taxon>
        <taxon>Ascomycota</taxon>
        <taxon>Pezizomycotina</taxon>
        <taxon>Eurotiomycetes</taxon>
        <taxon>Chaetothyriomycetidae</taxon>
        <taxon>Chaetothyriales</taxon>
        <taxon>Herpotrichiellaceae</taxon>
        <taxon>Fonsecaea</taxon>
    </lineage>
</organism>
<feature type="compositionally biased region" description="Basic and acidic residues" evidence="1">
    <location>
        <begin position="869"/>
        <end position="879"/>
    </location>
</feature>
<reference evidence="2 3" key="1">
    <citation type="submission" date="2016-03" db="EMBL/GenBank/DDBJ databases">
        <title>The draft genome sequence of Fonsecaea nubica causative agent of cutaneous subcutaneous infection in human host.</title>
        <authorList>
            <person name="Costa F."/>
            <person name="Sybren D.H."/>
            <person name="Raittz R.T."/>
            <person name="Weiss V.A."/>
            <person name="Leao A.C."/>
            <person name="Gomes R."/>
            <person name="De Souza E.M."/>
            <person name="Pedrosa F.O."/>
            <person name="Steffens M.B."/>
            <person name="Bombassaro A."/>
            <person name="Tadra-Sfeir M.Z."/>
            <person name="Moreno L.F."/>
            <person name="Najafzadeh M.J."/>
            <person name="Felipe M.S."/>
            <person name="Teixeira M."/>
            <person name="Sun J."/>
            <person name="Xi L."/>
            <person name="Castro M.A."/>
            <person name="Vicente V.A."/>
        </authorList>
    </citation>
    <scope>NUCLEOTIDE SEQUENCE [LARGE SCALE GENOMIC DNA]</scope>
    <source>
        <strain evidence="2 3">CBS 269.64</strain>
    </source>
</reference>
<feature type="region of interest" description="Disordered" evidence="1">
    <location>
        <begin position="613"/>
        <end position="643"/>
    </location>
</feature>
<dbReference type="Proteomes" id="UP000185904">
    <property type="component" value="Unassembled WGS sequence"/>
</dbReference>
<feature type="compositionally biased region" description="Polar residues" evidence="1">
    <location>
        <begin position="880"/>
        <end position="889"/>
    </location>
</feature>
<proteinExistence type="predicted"/>
<feature type="compositionally biased region" description="Low complexity" evidence="1">
    <location>
        <begin position="825"/>
        <end position="848"/>
    </location>
</feature>
<feature type="compositionally biased region" description="Basic and acidic residues" evidence="1">
    <location>
        <begin position="452"/>
        <end position="468"/>
    </location>
</feature>
<comment type="caution">
    <text evidence="2">The sequence shown here is derived from an EMBL/GenBank/DDBJ whole genome shotgun (WGS) entry which is preliminary data.</text>
</comment>
<feature type="region of interest" description="Disordered" evidence="1">
    <location>
        <begin position="769"/>
        <end position="788"/>
    </location>
</feature>
<feature type="compositionally biased region" description="Basic and acidic residues" evidence="1">
    <location>
        <begin position="337"/>
        <end position="347"/>
    </location>
</feature>
<feature type="region of interest" description="Disordered" evidence="1">
    <location>
        <begin position="419"/>
        <end position="468"/>
    </location>
</feature>
<protein>
    <submittedName>
        <fullName evidence="2">Uncharacterized protein</fullName>
    </submittedName>
</protein>
<dbReference type="GeneID" id="34591351"/>
<dbReference type="EMBL" id="LVCJ01000059">
    <property type="protein sequence ID" value="OAL32173.1"/>
    <property type="molecule type" value="Genomic_DNA"/>
</dbReference>
<feature type="compositionally biased region" description="Polar residues" evidence="1">
    <location>
        <begin position="432"/>
        <end position="451"/>
    </location>
</feature>